<feature type="region of interest" description="Disordered" evidence="1">
    <location>
        <begin position="366"/>
        <end position="389"/>
    </location>
</feature>
<feature type="compositionally biased region" description="Low complexity" evidence="1">
    <location>
        <begin position="375"/>
        <end position="389"/>
    </location>
</feature>
<feature type="domain" description="CID" evidence="2">
    <location>
        <begin position="1"/>
        <end position="133"/>
    </location>
</feature>
<sequence>MEDFSRELGALGTVARRDHITALTMFAEDLRDSPAQAAQLAAALQTKVEEVEPGRKLPLVYLMDNILKTIGEPFVSAFRPRVVGIVCGAFEMLPLQQQASIRRMLGTWSDARLYSDMLPAIETRLDACAPDGGMAGRPAKRMRPAAPGAFPAHASSGWGASGHQAARGGAESASSSGGWAAVNLPGTDPYAAPSASFAAAPLDDPYAVEGAAGGAAVPAGAPSAGGAATGIAALRGLGSLRPQVSSAAAGPAGEQTPSAPLSLQDSLGGLVAEAAAGVPGVLQELFGALMASFDEADDAGRELAVGEATRAVAKVNPPLARELSAALASLPSTAAVLTASPQQLHPDPFVRAVQAAMLLHRVRRASAPAGSVPRGPGAESTGSAAAGSSIGTEGAGAGAGAAGALHALGLPAPELSTSIARSFSASDAAILYSSLPVVSPHTGWRSCTVEEATKHDAVSAAHRADIEARGLSSRAWWCPSVADWAGWSRVRERQPGAGTAAAAGKHVPSLGWVVCDTLAASLFDLCQIEQDLAEGIVPDRVLEEARAAAAAEGRLLDNAAGAPAGPAGGVEANGRSNECAICGDTFAVRVDESTGSKWFSDAVEHEGALVHAQCLASQAAGSPAQAASPPAASPSSRARAGKSWEREDSPEPMSPGEGSSPSAWGAAGLS</sequence>
<name>A0A5A8EGX0_CAFRO</name>
<dbReference type="InterPro" id="IPR008942">
    <property type="entry name" value="ENTH_VHS"/>
</dbReference>
<reference evidence="3 4" key="1">
    <citation type="submission" date="2019-07" db="EMBL/GenBank/DDBJ databases">
        <title>Genomes of Cafeteria roenbergensis.</title>
        <authorList>
            <person name="Fischer M.G."/>
            <person name="Hackl T."/>
            <person name="Roman M."/>
        </authorList>
    </citation>
    <scope>NUCLEOTIDE SEQUENCE [LARGE SCALE GENOMIC DNA]</scope>
    <source>
        <strain evidence="3 4">E4-10P</strain>
    </source>
</reference>
<dbReference type="GO" id="GO:0031124">
    <property type="term" value="P:mRNA 3'-end processing"/>
    <property type="evidence" value="ECO:0007669"/>
    <property type="project" value="InterPro"/>
</dbReference>
<feature type="compositionally biased region" description="Low complexity" evidence="1">
    <location>
        <begin position="165"/>
        <end position="177"/>
    </location>
</feature>
<dbReference type="PANTHER" id="PTHR15921">
    <property type="entry name" value="PRE-MRNA CLEAVAGE COMPLEX II"/>
    <property type="match status" value="1"/>
</dbReference>
<protein>
    <recommendedName>
        <fullName evidence="2">CID domain-containing protein</fullName>
    </recommendedName>
</protein>
<dbReference type="OrthoDB" id="343582at2759"/>
<dbReference type="AlphaFoldDB" id="A0A5A8EGX0"/>
<dbReference type="GO" id="GO:0006369">
    <property type="term" value="P:termination of RNA polymerase II transcription"/>
    <property type="evidence" value="ECO:0007669"/>
    <property type="project" value="InterPro"/>
</dbReference>
<dbReference type="GO" id="GO:0000993">
    <property type="term" value="F:RNA polymerase II complex binding"/>
    <property type="evidence" value="ECO:0007669"/>
    <property type="project" value="InterPro"/>
</dbReference>
<comment type="caution">
    <text evidence="3">The sequence shown here is derived from an EMBL/GenBank/DDBJ whole genome shotgun (WGS) entry which is preliminary data.</text>
</comment>
<dbReference type="Pfam" id="PF04818">
    <property type="entry name" value="CID"/>
    <property type="match status" value="1"/>
</dbReference>
<dbReference type="Proteomes" id="UP000322899">
    <property type="component" value="Unassembled WGS sequence"/>
</dbReference>
<evidence type="ECO:0000259" key="2">
    <source>
        <dbReference type="PROSITE" id="PS51391"/>
    </source>
</evidence>
<dbReference type="EMBL" id="VLTO01000007">
    <property type="protein sequence ID" value="KAA0176514.1"/>
    <property type="molecule type" value="Genomic_DNA"/>
</dbReference>
<feature type="region of interest" description="Disordered" evidence="1">
    <location>
        <begin position="620"/>
        <end position="670"/>
    </location>
</feature>
<evidence type="ECO:0000313" key="4">
    <source>
        <dbReference type="Proteomes" id="UP000322899"/>
    </source>
</evidence>
<dbReference type="PROSITE" id="PS51391">
    <property type="entry name" value="CID"/>
    <property type="match status" value="1"/>
</dbReference>
<dbReference type="InterPro" id="IPR006569">
    <property type="entry name" value="CID_dom"/>
</dbReference>
<feature type="region of interest" description="Disordered" evidence="1">
    <location>
        <begin position="136"/>
        <end position="177"/>
    </location>
</feature>
<accession>A0A5A8EGX0</accession>
<evidence type="ECO:0000313" key="3">
    <source>
        <dbReference type="EMBL" id="KAA0176514.1"/>
    </source>
</evidence>
<dbReference type="SMART" id="SM00582">
    <property type="entry name" value="RPR"/>
    <property type="match status" value="1"/>
</dbReference>
<evidence type="ECO:0000256" key="1">
    <source>
        <dbReference type="SAM" id="MobiDB-lite"/>
    </source>
</evidence>
<gene>
    <name evidence="3" type="ORF">FNF27_01795</name>
</gene>
<dbReference type="SUPFAM" id="SSF48464">
    <property type="entry name" value="ENTH/VHS domain"/>
    <property type="match status" value="1"/>
</dbReference>
<dbReference type="GO" id="GO:0003729">
    <property type="term" value="F:mRNA binding"/>
    <property type="evidence" value="ECO:0007669"/>
    <property type="project" value="InterPro"/>
</dbReference>
<proteinExistence type="predicted"/>
<dbReference type="GO" id="GO:0005849">
    <property type="term" value="C:mRNA cleavage factor complex"/>
    <property type="evidence" value="ECO:0007669"/>
    <property type="project" value="TreeGrafter"/>
</dbReference>
<dbReference type="Gene3D" id="1.25.40.90">
    <property type="match status" value="1"/>
</dbReference>
<dbReference type="PANTHER" id="PTHR15921:SF3">
    <property type="entry name" value="PRE-MRNA CLEAVAGE COMPLEX 2 PROTEIN PCF11"/>
    <property type="match status" value="1"/>
</dbReference>
<organism evidence="3 4">
    <name type="scientific">Cafeteria roenbergensis</name>
    <name type="common">Marine flagellate</name>
    <dbReference type="NCBI Taxonomy" id="33653"/>
    <lineage>
        <taxon>Eukaryota</taxon>
        <taxon>Sar</taxon>
        <taxon>Stramenopiles</taxon>
        <taxon>Bigyra</taxon>
        <taxon>Opalozoa</taxon>
        <taxon>Bicosoecida</taxon>
        <taxon>Cafeteriaceae</taxon>
        <taxon>Cafeteria</taxon>
    </lineage>
</organism>
<feature type="compositionally biased region" description="Low complexity" evidence="1">
    <location>
        <begin position="620"/>
        <end position="638"/>
    </location>
</feature>
<dbReference type="GO" id="GO:0005737">
    <property type="term" value="C:cytoplasm"/>
    <property type="evidence" value="ECO:0007669"/>
    <property type="project" value="TreeGrafter"/>
</dbReference>
<dbReference type="InterPro" id="IPR045154">
    <property type="entry name" value="PCF11-like"/>
</dbReference>